<dbReference type="AlphaFoldDB" id="A0A3N9U1K5"/>
<comment type="caution">
    <text evidence="2">The sequence shown here is derived from an EMBL/GenBank/DDBJ whole genome shotgun (WGS) entry which is preliminary data.</text>
</comment>
<name>A0A3N9U1K5_9BACI</name>
<evidence type="ECO:0000259" key="1">
    <source>
        <dbReference type="Pfam" id="PF07833"/>
    </source>
</evidence>
<reference evidence="2 3" key="1">
    <citation type="journal article" date="2013" name="J. Microbiol.">
        <title>Lysinibacillus chungkukjangi sp. nov., isolated from Chungkukjang, Korean fermented soybean food.</title>
        <authorList>
            <person name="Kim S.J."/>
            <person name="Jang Y.H."/>
            <person name="Hamada M."/>
            <person name="Ahn J.H."/>
            <person name="Weon H.Y."/>
            <person name="Suzuki K."/>
            <person name="Whang K.S."/>
            <person name="Kwon S.W."/>
        </authorList>
    </citation>
    <scope>NUCLEOTIDE SEQUENCE [LARGE SCALE GENOMIC DNA]</scope>
    <source>
        <strain evidence="2 3">MCCC 1A12701</strain>
    </source>
</reference>
<evidence type="ECO:0000313" key="2">
    <source>
        <dbReference type="EMBL" id="RQW70528.1"/>
    </source>
</evidence>
<dbReference type="InterPro" id="IPR036582">
    <property type="entry name" value="Mao_N_sf"/>
</dbReference>
<dbReference type="Pfam" id="PF07833">
    <property type="entry name" value="Cu_amine_oxidN1"/>
    <property type="match status" value="1"/>
</dbReference>
<dbReference type="Gene3D" id="3.30.457.10">
    <property type="entry name" value="Copper amine oxidase-like, N-terminal domain"/>
    <property type="match status" value="1"/>
</dbReference>
<protein>
    <submittedName>
        <fullName evidence="2">Copper amine oxidase N-terminal domain-containing protein</fullName>
    </submittedName>
</protein>
<dbReference type="InterPro" id="IPR012854">
    <property type="entry name" value="Cu_amine_oxidase-like_N"/>
</dbReference>
<evidence type="ECO:0000313" key="3">
    <source>
        <dbReference type="Proteomes" id="UP000274033"/>
    </source>
</evidence>
<proteinExistence type="predicted"/>
<feature type="domain" description="Copper amine oxidase-like N-terminal" evidence="1">
    <location>
        <begin position="2"/>
        <end position="65"/>
    </location>
</feature>
<dbReference type="Proteomes" id="UP000274033">
    <property type="component" value="Unassembled WGS sequence"/>
</dbReference>
<sequence length="67" mass="7441">MAIKKNNSSIELKINSSKAVVNRKTVQIEAPGIKIGNSTMLPLSFLVEILEVKVTWDKATKTVWINT</sequence>
<accession>A0A3N9U1K5</accession>
<dbReference type="SUPFAM" id="SSF55383">
    <property type="entry name" value="Copper amine oxidase, domain N"/>
    <property type="match status" value="1"/>
</dbReference>
<dbReference type="EMBL" id="RRCT01000042">
    <property type="protein sequence ID" value="RQW70528.1"/>
    <property type="molecule type" value="Genomic_DNA"/>
</dbReference>
<dbReference type="RefSeq" id="WP_124767059.1">
    <property type="nucleotide sequence ID" value="NZ_JAFBDY010000045.1"/>
</dbReference>
<organism evidence="2 3">
    <name type="scientific">Lysinibacillus composti</name>
    <dbReference type="NCBI Taxonomy" id="720633"/>
    <lineage>
        <taxon>Bacteria</taxon>
        <taxon>Bacillati</taxon>
        <taxon>Bacillota</taxon>
        <taxon>Bacilli</taxon>
        <taxon>Bacillales</taxon>
        <taxon>Bacillaceae</taxon>
        <taxon>Lysinibacillus</taxon>
    </lineage>
</organism>
<gene>
    <name evidence="2" type="ORF">EBB45_19945</name>
</gene>
<keyword evidence="3" id="KW-1185">Reference proteome</keyword>